<protein>
    <submittedName>
        <fullName evidence="1">Uncharacterized protein</fullName>
    </submittedName>
</protein>
<evidence type="ECO:0000313" key="1">
    <source>
        <dbReference type="EMBL" id="BAG33373.1"/>
    </source>
</evidence>
<proteinExistence type="predicted"/>
<sequence>MFAEFLHLYSRFGLSVFVYSYISSPKKSIDFYHDYEV</sequence>
<dbReference type="EMBL" id="AP009380">
    <property type="protein sequence ID" value="BAG33373.1"/>
    <property type="molecule type" value="Genomic_DNA"/>
</dbReference>
<organism evidence="1 2">
    <name type="scientific">Porphyromonas gingivalis (strain ATCC 33277 / DSM 20709 / CIP 103683 / JCM 12257 / NCTC 11834 / 2561)</name>
    <dbReference type="NCBI Taxonomy" id="431947"/>
    <lineage>
        <taxon>Bacteria</taxon>
        <taxon>Pseudomonadati</taxon>
        <taxon>Bacteroidota</taxon>
        <taxon>Bacteroidia</taxon>
        <taxon>Bacteroidales</taxon>
        <taxon>Porphyromonadaceae</taxon>
        <taxon>Porphyromonas</taxon>
    </lineage>
</organism>
<accession>B2RJ28</accession>
<dbReference type="KEGG" id="pgn:PGN_0854"/>
<reference evidence="1 2" key="1">
    <citation type="journal article" date="2008" name="DNA Res.">
        <title>Determination of the genome sequence of Porphyromonas gingivalis strain ATCC 33277 and genomic comparison with strain W83 revealed extensive genome rearrangements in P. gingivalis.</title>
        <authorList>
            <person name="Naito M."/>
            <person name="Hirakawa H."/>
            <person name="Yamashita A."/>
            <person name="Ohara N."/>
            <person name="Shoji M."/>
            <person name="Yukitake H."/>
            <person name="Nakayama K."/>
            <person name="Toh H."/>
            <person name="Yoshimura F."/>
            <person name="Kuhara S."/>
            <person name="Hattori M."/>
            <person name="Hayashi T."/>
            <person name="Nakayama K."/>
        </authorList>
    </citation>
    <scope>NUCLEOTIDE SEQUENCE [LARGE SCALE GENOMIC DNA]</scope>
    <source>
        <strain evidence="2">ATCC 33277 / DSM 20709 / CIP 103683 / JCM 12257 / NCTC 11834 / 2561</strain>
    </source>
</reference>
<name>B2RJ28_PORG3</name>
<dbReference type="HOGENOM" id="CLU_3347119_0_0_10"/>
<gene>
    <name evidence="1" type="ordered locus">PGN_0854</name>
</gene>
<evidence type="ECO:0000313" key="2">
    <source>
        <dbReference type="Proteomes" id="UP000008842"/>
    </source>
</evidence>
<dbReference type="Proteomes" id="UP000008842">
    <property type="component" value="Chromosome"/>
</dbReference>
<dbReference type="AlphaFoldDB" id="B2RJ28"/>